<organism evidence="2 3">
    <name type="scientific">Sinanodonta woodiana</name>
    <name type="common">Chinese pond mussel</name>
    <name type="synonym">Anodonta woodiana</name>
    <dbReference type="NCBI Taxonomy" id="1069815"/>
    <lineage>
        <taxon>Eukaryota</taxon>
        <taxon>Metazoa</taxon>
        <taxon>Spiralia</taxon>
        <taxon>Lophotrochozoa</taxon>
        <taxon>Mollusca</taxon>
        <taxon>Bivalvia</taxon>
        <taxon>Autobranchia</taxon>
        <taxon>Heteroconchia</taxon>
        <taxon>Palaeoheterodonta</taxon>
        <taxon>Unionida</taxon>
        <taxon>Unionoidea</taxon>
        <taxon>Unionidae</taxon>
        <taxon>Unioninae</taxon>
        <taxon>Sinanodonta</taxon>
    </lineage>
</organism>
<evidence type="ECO:0000313" key="2">
    <source>
        <dbReference type="EMBL" id="KAL3868932.1"/>
    </source>
</evidence>
<gene>
    <name evidence="2" type="ORF">ACJMK2_041684</name>
</gene>
<comment type="caution">
    <text evidence="2">The sequence shown here is derived from an EMBL/GenBank/DDBJ whole genome shotgun (WGS) entry which is preliminary data.</text>
</comment>
<dbReference type="Proteomes" id="UP001634394">
    <property type="component" value="Unassembled WGS sequence"/>
</dbReference>
<feature type="region of interest" description="Disordered" evidence="1">
    <location>
        <begin position="125"/>
        <end position="150"/>
    </location>
</feature>
<sequence length="177" mass="20256">MRVPKLEGCDMVTLMESDSKLMNDNEKVDNNRNKTCELKEKKRVKWLDECVQSSIEERSESVEEDINDENGNNNCRLFDIDRGELPQGSDVFQQTLKDIQEERERSKRVSGSVAAEDVDTLDKDSCKIGKARTEKPAQREGKKPLQSHNTMLGYQIRSSGYTFLKSGIVNRSSSLRY</sequence>
<proteinExistence type="predicted"/>
<protein>
    <recommendedName>
        <fullName evidence="4">Breast cancer susceptibility 1</fullName>
    </recommendedName>
</protein>
<name>A0ABD3W4X6_SINWO</name>
<accession>A0ABD3W4X6</accession>
<reference evidence="2 3" key="1">
    <citation type="submission" date="2024-11" db="EMBL/GenBank/DDBJ databases">
        <title>Chromosome-level genome assembly of the freshwater bivalve Anodonta woodiana.</title>
        <authorList>
            <person name="Chen X."/>
        </authorList>
    </citation>
    <scope>NUCLEOTIDE SEQUENCE [LARGE SCALE GENOMIC DNA]</scope>
    <source>
        <strain evidence="2">MN2024</strain>
        <tissue evidence="2">Gills</tissue>
    </source>
</reference>
<keyword evidence="3" id="KW-1185">Reference proteome</keyword>
<dbReference type="EMBL" id="JBJQND010000008">
    <property type="protein sequence ID" value="KAL3868932.1"/>
    <property type="molecule type" value="Genomic_DNA"/>
</dbReference>
<evidence type="ECO:0000256" key="1">
    <source>
        <dbReference type="SAM" id="MobiDB-lite"/>
    </source>
</evidence>
<dbReference type="AlphaFoldDB" id="A0ABD3W4X6"/>
<feature type="compositionally biased region" description="Basic and acidic residues" evidence="1">
    <location>
        <begin position="125"/>
        <end position="143"/>
    </location>
</feature>
<evidence type="ECO:0000313" key="3">
    <source>
        <dbReference type="Proteomes" id="UP001634394"/>
    </source>
</evidence>
<evidence type="ECO:0008006" key="4">
    <source>
        <dbReference type="Google" id="ProtNLM"/>
    </source>
</evidence>